<evidence type="ECO:0008006" key="3">
    <source>
        <dbReference type="Google" id="ProtNLM"/>
    </source>
</evidence>
<protein>
    <recommendedName>
        <fullName evidence="3">RING-type domain-containing protein</fullName>
    </recommendedName>
</protein>
<accession>A0A7S3QD69</accession>
<evidence type="ECO:0000313" key="2">
    <source>
        <dbReference type="EMBL" id="CAE0473725.1"/>
    </source>
</evidence>
<evidence type="ECO:0000256" key="1">
    <source>
        <dbReference type="SAM" id="MobiDB-lite"/>
    </source>
</evidence>
<feature type="compositionally biased region" description="Polar residues" evidence="1">
    <location>
        <begin position="397"/>
        <end position="417"/>
    </location>
</feature>
<proteinExistence type="predicted"/>
<feature type="region of interest" description="Disordered" evidence="1">
    <location>
        <begin position="397"/>
        <end position="477"/>
    </location>
</feature>
<sequence>MNSENNEALDTGQDEHDSCIMGLARTSLLAPPHTVQEDESSAPNSSSSSSSEYEGLVNKDCLICLSKLQDYDIEFPLLCPRSKACTNLCYNCLSILKNDPNRPSTSIGSMNIKTCPKCKGDVSKTINDTYYMRSVRRLEEYLVDNIPDSELSGAELRLKCSISPNDIASAETRLEAFRINIESRLTSPSKIEEENYKKYKDLTSSMGIHSERESKSQYITSGLSSIIDVTLLAGLEHYMSKEEQAYITELLTSGDTSKLAQAAQILSEIKRLNDSSTESISNNNKNNHHNISSISSSSLTAASSFLAKGKKKLKGAEERAMRMMNSPSISISTTTLTLQEQARHRLQQNLPPMPKFVTLKPDFDVYAAHRKVLKFKDDGWDGSVADGYARAYTMSSFTQEQKQKQPHSTVSSFQQSHARFRPNNDDKSSSSEDDESVSVVSSNSESDDSRSTIYEKSYEEDRDVETPTSNDGEGHNRNRVLVAAARRQAYNVGIREGDCVTHVNMEEFHGTSDELKSLINTFYLLGDGDFTFNLVLNAERSSAEVLKQRRAIDFI</sequence>
<reference evidence="2" key="1">
    <citation type="submission" date="2021-01" db="EMBL/GenBank/DDBJ databases">
        <authorList>
            <person name="Corre E."/>
            <person name="Pelletier E."/>
            <person name="Niang G."/>
            <person name="Scheremetjew M."/>
            <person name="Finn R."/>
            <person name="Kale V."/>
            <person name="Holt S."/>
            <person name="Cochrane G."/>
            <person name="Meng A."/>
            <person name="Brown T."/>
            <person name="Cohen L."/>
        </authorList>
    </citation>
    <scope>NUCLEOTIDE SEQUENCE</scope>
    <source>
        <strain evidence="2">MM31A-1</strain>
    </source>
</reference>
<organism evidence="2">
    <name type="scientific">Chaetoceros debilis</name>
    <dbReference type="NCBI Taxonomy" id="122233"/>
    <lineage>
        <taxon>Eukaryota</taxon>
        <taxon>Sar</taxon>
        <taxon>Stramenopiles</taxon>
        <taxon>Ochrophyta</taxon>
        <taxon>Bacillariophyta</taxon>
        <taxon>Coscinodiscophyceae</taxon>
        <taxon>Chaetocerotophycidae</taxon>
        <taxon>Chaetocerotales</taxon>
        <taxon>Chaetocerotaceae</taxon>
        <taxon>Chaetoceros</taxon>
    </lineage>
</organism>
<name>A0A7S3QD69_9STRA</name>
<dbReference type="EMBL" id="HBIO01024175">
    <property type="protein sequence ID" value="CAE0473725.1"/>
    <property type="molecule type" value="Transcribed_RNA"/>
</dbReference>
<dbReference type="AlphaFoldDB" id="A0A7S3QD69"/>
<gene>
    <name evidence="2" type="ORF">CDEB00056_LOCUS18578</name>
</gene>
<feature type="compositionally biased region" description="Low complexity" evidence="1">
    <location>
        <begin position="41"/>
        <end position="51"/>
    </location>
</feature>
<feature type="region of interest" description="Disordered" evidence="1">
    <location>
        <begin position="30"/>
        <end position="52"/>
    </location>
</feature>